<dbReference type="HOGENOM" id="CLU_3355473_0_0_9"/>
<evidence type="ECO:0000313" key="1">
    <source>
        <dbReference type="EMBL" id="EDO60165.1"/>
    </source>
</evidence>
<comment type="caution">
    <text evidence="1">The sequence shown here is derived from an EMBL/GenBank/DDBJ whole genome shotgun (WGS) entry which is preliminary data.</text>
</comment>
<gene>
    <name evidence="1" type="ORF">CLOLEP_02983</name>
</gene>
<dbReference type="EMBL" id="ABCB02000020">
    <property type="protein sequence ID" value="EDO60165.1"/>
    <property type="molecule type" value="Genomic_DNA"/>
</dbReference>
<accession>A7VWL8</accession>
<reference evidence="1 2" key="2">
    <citation type="submission" date="2007-08" db="EMBL/GenBank/DDBJ databases">
        <authorList>
            <person name="Fulton L."/>
            <person name="Clifton S."/>
            <person name="Fulton B."/>
            <person name="Xu J."/>
            <person name="Minx P."/>
            <person name="Pepin K.H."/>
            <person name="Johnson M."/>
            <person name="Thiruvilangam P."/>
            <person name="Bhonagiri V."/>
            <person name="Nash W.E."/>
            <person name="Wang C."/>
            <person name="Mardis E.R."/>
            <person name="Wilson R.K."/>
        </authorList>
    </citation>
    <scope>NUCLEOTIDE SEQUENCE [LARGE SCALE GENOMIC DNA]</scope>
    <source>
        <strain evidence="1 2">DSM 753</strain>
    </source>
</reference>
<protein>
    <submittedName>
        <fullName evidence="1">Uncharacterized protein</fullName>
    </submittedName>
</protein>
<sequence length="36" mass="4274">MNTKYLLLYLVINTQYFQKKYEKIQKSVRGFSVASA</sequence>
<proteinExistence type="predicted"/>
<reference evidence="1 2" key="1">
    <citation type="submission" date="2007-08" db="EMBL/GenBank/DDBJ databases">
        <title>Draft genome sequence of Clostridium leptum (DSM 753).</title>
        <authorList>
            <person name="Sudarsanam P."/>
            <person name="Ley R."/>
            <person name="Guruge J."/>
            <person name="Turnbaugh P.J."/>
            <person name="Mahowald M."/>
            <person name="Liep D."/>
            <person name="Gordon J."/>
        </authorList>
    </citation>
    <scope>NUCLEOTIDE SEQUENCE [LARGE SCALE GENOMIC DNA]</scope>
    <source>
        <strain evidence="1 2">DSM 753</strain>
    </source>
</reference>
<dbReference type="AlphaFoldDB" id="A7VWL8"/>
<name>A7VWL8_9FIRM</name>
<dbReference type="Proteomes" id="UP000003490">
    <property type="component" value="Unassembled WGS sequence"/>
</dbReference>
<evidence type="ECO:0000313" key="2">
    <source>
        <dbReference type="Proteomes" id="UP000003490"/>
    </source>
</evidence>
<organism evidence="1 2">
    <name type="scientific">[Clostridium] leptum DSM 753</name>
    <dbReference type="NCBI Taxonomy" id="428125"/>
    <lineage>
        <taxon>Bacteria</taxon>
        <taxon>Bacillati</taxon>
        <taxon>Bacillota</taxon>
        <taxon>Clostridia</taxon>
        <taxon>Eubacteriales</taxon>
        <taxon>Oscillospiraceae</taxon>
        <taxon>Oscillospiraceae incertae sedis</taxon>
    </lineage>
</organism>